<keyword evidence="8" id="KW-0732">Signal</keyword>
<dbReference type="EMBL" id="QPGA01000011">
    <property type="protein sequence ID" value="RDE51083.1"/>
    <property type="molecule type" value="Genomic_DNA"/>
</dbReference>
<proteinExistence type="inferred from homology"/>
<reference evidence="10 11" key="1">
    <citation type="submission" date="2018-05" db="EMBL/GenBank/DDBJ databases">
        <title>Integrated omic analyses show evidence that a Ca. Accumulibacter phosphatis strain performs denitrification under micro-aerobic conditions.</title>
        <authorList>
            <person name="Camejo P.Y."/>
            <person name="Katherine M.D."/>
            <person name="Daniel N.R."/>
        </authorList>
    </citation>
    <scope>NUCLEOTIDE SEQUENCE [LARGE SCALE GENOMIC DNA]</scope>
    <source>
        <strain evidence="10">UW-LDO-IC</strain>
    </source>
</reference>
<feature type="chain" id="PRO_5017035008" description="PilY1 beta-propeller domain-containing protein" evidence="8">
    <location>
        <begin position="26"/>
        <end position="2101"/>
    </location>
</feature>
<organism evidence="10 11">
    <name type="scientific">Candidatus Accumulibacter meliphilus</name>
    <dbReference type="NCBI Taxonomy" id="2211374"/>
    <lineage>
        <taxon>Bacteria</taxon>
        <taxon>Pseudomonadati</taxon>
        <taxon>Pseudomonadota</taxon>
        <taxon>Betaproteobacteria</taxon>
        <taxon>Candidatus Accumulibacter</taxon>
    </lineage>
</organism>
<protein>
    <recommendedName>
        <fullName evidence="9">PilY1 beta-propeller domain-containing protein</fullName>
    </recommendedName>
</protein>
<keyword evidence="6" id="KW-0281">Fimbrium</keyword>
<feature type="signal peptide" evidence="8">
    <location>
        <begin position="1"/>
        <end position="25"/>
    </location>
</feature>
<keyword evidence="4" id="KW-0479">Metal-binding</keyword>
<dbReference type="Proteomes" id="UP000253831">
    <property type="component" value="Unassembled WGS sequence"/>
</dbReference>
<keyword evidence="3" id="KW-1029">Fimbrium biogenesis</keyword>
<dbReference type="Pfam" id="PF05567">
    <property type="entry name" value="T4P_PilY1"/>
    <property type="match status" value="1"/>
</dbReference>
<comment type="caution">
    <text evidence="10">The sequence shown here is derived from an EMBL/GenBank/DDBJ whole genome shotgun (WGS) entry which is preliminary data.</text>
</comment>
<comment type="similarity">
    <text evidence="2">Belongs to the PilY1 family.</text>
</comment>
<dbReference type="GO" id="GO:0046872">
    <property type="term" value="F:metal ion binding"/>
    <property type="evidence" value="ECO:0007669"/>
    <property type="project" value="UniProtKB-KW"/>
</dbReference>
<evidence type="ECO:0000256" key="5">
    <source>
        <dbReference type="ARBA" id="ARBA00022837"/>
    </source>
</evidence>
<feature type="domain" description="PilY1 beta-propeller" evidence="9">
    <location>
        <begin position="1609"/>
        <end position="1923"/>
    </location>
</feature>
<evidence type="ECO:0000256" key="1">
    <source>
        <dbReference type="ARBA" id="ARBA00004561"/>
    </source>
</evidence>
<dbReference type="GO" id="GO:0009289">
    <property type="term" value="C:pilus"/>
    <property type="evidence" value="ECO:0007669"/>
    <property type="project" value="UniProtKB-SubCell"/>
</dbReference>
<dbReference type="Gene3D" id="2.130.10.10">
    <property type="entry name" value="YVTN repeat-like/Quinoprotein amine dehydrogenase"/>
    <property type="match status" value="1"/>
</dbReference>
<feature type="region of interest" description="Disordered" evidence="7">
    <location>
        <begin position="666"/>
        <end position="686"/>
    </location>
</feature>
<evidence type="ECO:0000256" key="8">
    <source>
        <dbReference type="SAM" id="SignalP"/>
    </source>
</evidence>
<dbReference type="InterPro" id="IPR011047">
    <property type="entry name" value="Quinoprotein_ADH-like_sf"/>
</dbReference>
<comment type="subcellular location">
    <subcellularLocation>
        <location evidence="1">Fimbrium</location>
    </subcellularLocation>
</comment>
<evidence type="ECO:0000259" key="9">
    <source>
        <dbReference type="Pfam" id="PF05567"/>
    </source>
</evidence>
<evidence type="ECO:0000256" key="3">
    <source>
        <dbReference type="ARBA" id="ARBA00022558"/>
    </source>
</evidence>
<keyword evidence="5" id="KW-0106">Calcium</keyword>
<dbReference type="InterPro" id="IPR008707">
    <property type="entry name" value="B-propeller_PilY1"/>
</dbReference>
<evidence type="ECO:0000256" key="2">
    <source>
        <dbReference type="ARBA" id="ARBA00008387"/>
    </source>
</evidence>
<evidence type="ECO:0000256" key="6">
    <source>
        <dbReference type="ARBA" id="ARBA00023263"/>
    </source>
</evidence>
<evidence type="ECO:0000256" key="7">
    <source>
        <dbReference type="SAM" id="MobiDB-lite"/>
    </source>
</evidence>
<dbReference type="SMART" id="SM00564">
    <property type="entry name" value="PQQ"/>
    <property type="match status" value="1"/>
</dbReference>
<name>A0A369XLU4_9PROT</name>
<dbReference type="InterPro" id="IPR015943">
    <property type="entry name" value="WD40/YVTN_repeat-like_dom_sf"/>
</dbReference>
<evidence type="ECO:0000313" key="11">
    <source>
        <dbReference type="Proteomes" id="UP000253831"/>
    </source>
</evidence>
<accession>A0A369XLU4</accession>
<evidence type="ECO:0000256" key="4">
    <source>
        <dbReference type="ARBA" id="ARBA00022723"/>
    </source>
</evidence>
<dbReference type="SUPFAM" id="SSF50998">
    <property type="entry name" value="Quinoprotein alcohol dehydrogenase-like"/>
    <property type="match status" value="1"/>
</dbReference>
<sequence length="2101" mass="227045">METIKHMTRSSALFASLLVATSVHAGITQLATLPLSGASSVEILPNILFVLDDSKSMELDYLPDWAGGTSQFQGRNPAFNGIAYNPAISYTPPKYFGDDGLPDSTTYPSQTSTVTSDWTVVKNDGYGVQDVDSSNLIGNAYYFTTVPGEYCSNQSLKNCIEAIEPSADYPYPAYLRWCKSTATATAATNELTAGDCQATEIDPSPPPPAEPANIPFDVPRMPAPRASTLTISGAGATSVSNITVDGKEILSTAIDASSDSGQLASDIAKSIRACNFRLAGSCTVVGYSAVAAGNAVVISAPGSTELSPDIAKSEGMSITATAFARPSTNLAPGENLLTVITPSTLTYAKGAGRTDCKADLCTYEEEMTNYANWWAYYRTRMQAMKTATSLAFEPITSSYRVGYMSINNNTGTDFQNIDPFASAHKKLWYRKLFDARPSNNTPLRVALANAGRLYAGQLNDLTFNGVKVIDPVQHYCQQNVTILSTDGYWNEGAGFKWDGITAVGDQDGPSYEGFEGEVRPQLDGGGPQNQVSTLQIIEKRKPTRPEKQKKEEQLQQQTAVVETSITQQQKLTAQLQYKDAIWETRSQPLQTRTYTQSQVSTKTLWQEQTSQLQKLTGVQKQQTKTLQTKVKTWQYQLRKLQSNTANVTSRTYTLLARVKQVWEQTSSNNGTDWTDPRAVDSCSPVKSGTNRVSCDTKQAVSDWKESPEGCKEADGVTRVTNEGTDLEATTYYTKRECMYSDPVTVTKSGEACTVAKKSEKPANSTDSFHYTVGTAVECDAPVFPGWVDVPSNGSCTTSSVQSCRYQNNGGLTAWTDTEKSCEAIAEDYKNVSARTCSFSWPTNWSNVEKAVGSCNPGDPSVRCRYTPDWLSSDVAECETPVAAPALADDFSVWKPTLQCEVAWNTDSNKNEAWTNVTSGNCTVTNTGTNQTKCRYTDFPPPDQWTTLAVGASCTEVAQDTASPYNIYVARKCQKIFGQPVNGACTEPNPPDPDAPKCSTTWTAWKAKASCTPTPNADPNNAIKNDIQCRYQPYPTTKPFGWAPATSSCSALQWKGEGNPYIPKQVECRQETFLPEPTGWSNVGTGGTCTTSPTRRCQYTAWAKPAGPDQLCSDSDPTPLPYFKVDTNGINSAELDEIVACETTWTEFSAAVPCVPGKPDTEQQCRITWPNDFADAAKCNEIDPLTKVKDPLINCQTITKDWTKDDGVPADDASHVGLTTTYRDFLAEPTIMPVAKCAVGPDDEQPDANGVVTTCTEERTDPTDATSCSPAAATLSNLYVETICTTRQSGPTPDTLADVAEYYWKTDLRDPLHNPARCTGGPIITNGGTDKQDVCTNTPLYPKQYMTTYTLGLGASGLMQYDNDYLKEGSADFLSIKTETIADPNTGTCSWQPNGICNWPKPVSDTQSNIDDLWHAAVNGRGIYFSASDPSAVATSISDALTDVGVKAGALAAVTVTSTNLVAGGNNSIFEVSFKAGEWSGDVVKRSIDATTGELSAPVWAAQALLDAKVANGTHKARTIYTYDTELTSTDKIKPFLYDELSEAEKEYFALQAIQGLSQICEVGTTCLAAKTQVSASGEPLLNFIRGDSTNEGSPIDRATFYRQRAHLLGDIASSEAVYVQASPWNYADLQYGAFKTANADRAGQVYVGANDGMLHAFDAATGEEAWAYVPRIVMPSLYKLADKNYAAPDRHQFLVDATPVAGDIYDNHSQVKAWKTILVGGLNHGGRGYYALDITDPAAPKALWEFTDDNLGYTYGNPVITKLKDGTWVVIVASGYNNVSPGDGQGWLFILDAVSGAVIRTIGTGVGNVGTPSGLARIAGWANFPDNNNTTQRVYGGDLLGNLWRFDINGDIPVTVDPPVYDAQRLAKLVDAEGVAQPITSKPELGKIGSHPVVFVGTGQLLGSDDLVTDQQQSLYAIKDRLTNDDYGNPRDPAQLDPVPGSFVAQTLSTGVCPANNDYCIKGEAIVKISDPKPVDFNTNDGWYIDFPVAGERVNTDLRLQLSTLAFNTNTPTLGACVPVGVSFAYFLDYQTGGAVEGADGLVGRKLGDYLSTSPSVIRLENGRIRELIRTDTPDTISTPVPTAPTPLATRRVSWRELITE</sequence>
<dbReference type="InterPro" id="IPR018391">
    <property type="entry name" value="PQQ_b-propeller_rpt"/>
</dbReference>
<evidence type="ECO:0000313" key="10">
    <source>
        <dbReference type="EMBL" id="RDE51083.1"/>
    </source>
</evidence>
<gene>
    <name evidence="10" type="ORF">DVS81_08040</name>
</gene>